<protein>
    <submittedName>
        <fullName evidence="8">MFS transporter</fullName>
    </submittedName>
</protein>
<evidence type="ECO:0000256" key="3">
    <source>
        <dbReference type="ARBA" id="ARBA00022475"/>
    </source>
</evidence>
<dbReference type="SUPFAM" id="SSF103473">
    <property type="entry name" value="MFS general substrate transporter"/>
    <property type="match status" value="1"/>
</dbReference>
<feature type="transmembrane region" description="Helical" evidence="7">
    <location>
        <begin position="186"/>
        <end position="205"/>
    </location>
</feature>
<keyword evidence="3" id="KW-1003">Cell membrane</keyword>
<dbReference type="EMBL" id="JAGSXH010000010">
    <property type="protein sequence ID" value="MBS2962397.1"/>
    <property type="molecule type" value="Genomic_DNA"/>
</dbReference>
<feature type="transmembrane region" description="Helical" evidence="7">
    <location>
        <begin position="390"/>
        <end position="411"/>
    </location>
</feature>
<evidence type="ECO:0000256" key="5">
    <source>
        <dbReference type="ARBA" id="ARBA00022989"/>
    </source>
</evidence>
<sequence length="430" mass="44721">MTGESVRTGRIGRAGRAWLAEMAPDSALARRFAALAMAQSLGFGVFLTSGAIFFTRTIGLTSTQVGAGLSAAGVFGLVFTVPIGRAADRLGARIPLLLSYAALAVLFCVYCVVRNFEGFIIVASLISVAETNSNPLRMTLTRACFPKSEHVRIGSQMRGLFNVGFMLGAVIAGGALAVGTRAAFEAVVLFTAATQLLCALITWRLRAPKHVRTQHAAGAKPRSGLRDLRFVGVSLLSGILELYQPILTVGLPLWIVLRTHAPASLNALLLVVDTALVFILQVAAGRGAQTPSGAARLLRRSGVLLAVCCLVFAATEHQHSAIAVPLLLVGGVILVLGEISQAAGSFGVSFHLPPPGRQGEYQGVFALGRGLQQTAGPYLVTALAVGLGRVGWLILAAIFLAVGFACVPLTASAERATSMLLEGQSAGASV</sequence>
<dbReference type="PANTHER" id="PTHR23517:SF2">
    <property type="entry name" value="MULTIDRUG RESISTANCE PROTEIN MDTH"/>
    <property type="match status" value="1"/>
</dbReference>
<evidence type="ECO:0000256" key="1">
    <source>
        <dbReference type="ARBA" id="ARBA00004651"/>
    </source>
</evidence>
<evidence type="ECO:0000256" key="7">
    <source>
        <dbReference type="SAM" id="Phobius"/>
    </source>
</evidence>
<feature type="transmembrane region" description="Helical" evidence="7">
    <location>
        <begin position="321"/>
        <end position="339"/>
    </location>
</feature>
<keyword evidence="4 7" id="KW-0812">Transmembrane</keyword>
<dbReference type="InterPro" id="IPR036259">
    <property type="entry name" value="MFS_trans_sf"/>
</dbReference>
<name>A0A8J7WLN6_9ACTN</name>
<feature type="transmembrane region" description="Helical" evidence="7">
    <location>
        <begin position="297"/>
        <end position="315"/>
    </location>
</feature>
<dbReference type="Gene3D" id="1.20.1250.20">
    <property type="entry name" value="MFS general substrate transporter like domains"/>
    <property type="match status" value="1"/>
</dbReference>
<reference evidence="8" key="1">
    <citation type="submission" date="2021-04" db="EMBL/GenBank/DDBJ databases">
        <title>Genome based classification of Actinospica acidithermotolerans sp. nov., an actinobacterium isolated from an Indonesian hot spring.</title>
        <authorList>
            <person name="Kusuma A.B."/>
            <person name="Putra K.E."/>
            <person name="Nafisah S."/>
            <person name="Loh J."/>
            <person name="Nouioui I."/>
            <person name="Goodfellow M."/>
        </authorList>
    </citation>
    <scope>NUCLEOTIDE SEQUENCE</scope>
    <source>
        <strain evidence="8">DSM 45618</strain>
    </source>
</reference>
<feature type="transmembrane region" description="Helical" evidence="7">
    <location>
        <begin position="32"/>
        <end position="54"/>
    </location>
</feature>
<dbReference type="Pfam" id="PF07690">
    <property type="entry name" value="MFS_1"/>
    <property type="match status" value="1"/>
</dbReference>
<feature type="transmembrane region" description="Helical" evidence="7">
    <location>
        <begin position="263"/>
        <end position="285"/>
    </location>
</feature>
<gene>
    <name evidence="8" type="ORF">KGA66_05025</name>
</gene>
<feature type="transmembrane region" description="Helical" evidence="7">
    <location>
        <begin position="66"/>
        <end position="84"/>
    </location>
</feature>
<comment type="caution">
    <text evidence="8">The sequence shown here is derived from an EMBL/GenBank/DDBJ whole genome shotgun (WGS) entry which is preliminary data.</text>
</comment>
<keyword evidence="2" id="KW-0813">Transport</keyword>
<accession>A0A8J7WLN6</accession>
<keyword evidence="5 7" id="KW-1133">Transmembrane helix</keyword>
<dbReference type="PANTHER" id="PTHR23517">
    <property type="entry name" value="RESISTANCE PROTEIN MDTM, PUTATIVE-RELATED-RELATED"/>
    <property type="match status" value="1"/>
</dbReference>
<keyword evidence="9" id="KW-1185">Reference proteome</keyword>
<dbReference type="GO" id="GO:0022857">
    <property type="term" value="F:transmembrane transporter activity"/>
    <property type="evidence" value="ECO:0007669"/>
    <property type="project" value="InterPro"/>
</dbReference>
<comment type="subcellular location">
    <subcellularLocation>
        <location evidence="1">Cell membrane</location>
        <topology evidence="1">Multi-pass membrane protein</topology>
    </subcellularLocation>
</comment>
<evidence type="ECO:0000313" key="8">
    <source>
        <dbReference type="EMBL" id="MBS2962397.1"/>
    </source>
</evidence>
<keyword evidence="6 7" id="KW-0472">Membrane</keyword>
<proteinExistence type="predicted"/>
<dbReference type="GO" id="GO:0005886">
    <property type="term" value="C:plasma membrane"/>
    <property type="evidence" value="ECO:0007669"/>
    <property type="project" value="UniProtKB-SubCell"/>
</dbReference>
<feature type="transmembrane region" description="Helical" evidence="7">
    <location>
        <begin position="90"/>
        <end position="113"/>
    </location>
</feature>
<dbReference type="AlphaFoldDB" id="A0A8J7WLN6"/>
<dbReference type="InterPro" id="IPR011701">
    <property type="entry name" value="MFS"/>
</dbReference>
<evidence type="ECO:0000313" key="9">
    <source>
        <dbReference type="Proteomes" id="UP000677913"/>
    </source>
</evidence>
<organism evidence="8 9">
    <name type="scientific">Actinocrinis puniceicyclus</name>
    <dbReference type="NCBI Taxonomy" id="977794"/>
    <lineage>
        <taxon>Bacteria</taxon>
        <taxon>Bacillati</taxon>
        <taxon>Actinomycetota</taxon>
        <taxon>Actinomycetes</taxon>
        <taxon>Catenulisporales</taxon>
        <taxon>Actinospicaceae</taxon>
        <taxon>Actinocrinis</taxon>
    </lineage>
</organism>
<evidence type="ECO:0000256" key="4">
    <source>
        <dbReference type="ARBA" id="ARBA00022692"/>
    </source>
</evidence>
<feature type="transmembrane region" description="Helical" evidence="7">
    <location>
        <begin position="160"/>
        <end position="180"/>
    </location>
</feature>
<dbReference type="Proteomes" id="UP000677913">
    <property type="component" value="Unassembled WGS sequence"/>
</dbReference>
<evidence type="ECO:0000256" key="2">
    <source>
        <dbReference type="ARBA" id="ARBA00022448"/>
    </source>
</evidence>
<dbReference type="InterPro" id="IPR050171">
    <property type="entry name" value="MFS_Transporters"/>
</dbReference>
<evidence type="ECO:0000256" key="6">
    <source>
        <dbReference type="ARBA" id="ARBA00023136"/>
    </source>
</evidence>
<dbReference type="RefSeq" id="WP_211465005.1">
    <property type="nucleotide sequence ID" value="NZ_JAGSXH010000010.1"/>
</dbReference>